<dbReference type="Proteomes" id="UP001214638">
    <property type="component" value="Unassembled WGS sequence"/>
</dbReference>
<evidence type="ECO:0000313" key="2">
    <source>
        <dbReference type="Proteomes" id="UP001214638"/>
    </source>
</evidence>
<evidence type="ECO:0000313" key="1">
    <source>
        <dbReference type="EMBL" id="KAK2196153.1"/>
    </source>
</evidence>
<dbReference type="EMBL" id="JALLKP010000003">
    <property type="protein sequence ID" value="KAK2196153.1"/>
    <property type="molecule type" value="Genomic_DNA"/>
</dbReference>
<keyword evidence="2" id="KW-1185">Reference proteome</keyword>
<organism evidence="1 2">
    <name type="scientific">Babesia duncani</name>
    <dbReference type="NCBI Taxonomy" id="323732"/>
    <lineage>
        <taxon>Eukaryota</taxon>
        <taxon>Sar</taxon>
        <taxon>Alveolata</taxon>
        <taxon>Apicomplexa</taxon>
        <taxon>Aconoidasida</taxon>
        <taxon>Piroplasmida</taxon>
        <taxon>Babesiidae</taxon>
        <taxon>Babesia</taxon>
    </lineage>
</organism>
<comment type="caution">
    <text evidence="1">The sequence shown here is derived from an EMBL/GenBank/DDBJ whole genome shotgun (WGS) entry which is preliminary data.</text>
</comment>
<accession>A0AAD9PKQ0</accession>
<gene>
    <name evidence="1" type="ORF">BdWA1_002753</name>
</gene>
<dbReference type="GeneID" id="94337050"/>
<reference evidence="1" key="1">
    <citation type="journal article" date="2023" name="Nat. Microbiol.">
        <title>Babesia duncani multi-omics identifies virulence factors and drug targets.</title>
        <authorList>
            <person name="Singh P."/>
            <person name="Lonardi S."/>
            <person name="Liang Q."/>
            <person name="Vydyam P."/>
            <person name="Khabirova E."/>
            <person name="Fang T."/>
            <person name="Gihaz S."/>
            <person name="Thekkiniath J."/>
            <person name="Munshi M."/>
            <person name="Abel S."/>
            <person name="Ciampossin L."/>
            <person name="Batugedara G."/>
            <person name="Gupta M."/>
            <person name="Lu X.M."/>
            <person name="Lenz T."/>
            <person name="Chakravarty S."/>
            <person name="Cornillot E."/>
            <person name="Hu Y."/>
            <person name="Ma W."/>
            <person name="Gonzalez L.M."/>
            <person name="Sanchez S."/>
            <person name="Estrada K."/>
            <person name="Sanchez-Flores A."/>
            <person name="Montero E."/>
            <person name="Harb O.S."/>
            <person name="Le Roch K.G."/>
            <person name="Mamoun C.B."/>
        </authorList>
    </citation>
    <scope>NUCLEOTIDE SEQUENCE</scope>
    <source>
        <strain evidence="1">WA1</strain>
    </source>
</reference>
<sequence length="882" mass="103941">MQFQCNIENLASNVGKEYALLFWVFATRAAFTLKAGRAWCMSRALSALRNAKNHTKWLCNKRIELEQWLRRRRLNVALSNMFDIIYKRQRFAKACNSITTILSNNRKRILVQVLYTNSRRETELVEFEENVNARYKLRLLGLGTRSIFMYTNHKREARRLTNLVHSKYRLQLLSKVLMGFYDLYQQRILDFDARIAKFQSASRRIYLRGYWNKYKRAVQRSMELKTLHDRIKIMSYTNMARACFQGLQLSYAQVNDRRMELLKQVLGPYSNGFGLTLLSEPSNTECICFVYLLLGMKLKAQALMANSMIEPLDFIVRLTKEMSADDLRQIQQSKSSQLYGMAARVASQHDSIPNVDVKVPDWVKYMLRSRFQDMASNLCGSVGLNKDYKSCRFIPLWRCVNACLLKRRAAEIIRAWKEIADKKRMWRLQFENLQSQLSASRALNILRMCFGAWMERSSMARIERFGLYNKSVENLCNVITALIKKRKMFVLLLLSNSDRTQTAISRLEAARRNLRIAKKSCNEDALLELYRSYANTKLLYSCMYKWLYHYRWAKKARAAANVFYRNNFLTKGWNYLVQGYAKCIESREAAFAKISSNSVRRSLKRYFDGWYYDVIATTFDRKRLLRRGLCALGRPSRLERQCNAIQDWNNDRKLANFIEAWSTAARVRQLCRAIGIVYQRARLVKVRIGFAILRDNSAMHVKFNDIKKMKIFGALRRMANPQGTDITIGIRALIFNVRYVHFMRWKNRTIATACLLYWKNKSMENACKIRRFSIIDPIEYGRPFAVLNAESNMQLLKKMLNKWHGSILLDPRLTEMFIAFIKGRRVAEGLLAFWEHAMEKKWHALCKVRCEMLYDQSVHALKLKIYRWWRIHTYRHHGADGE</sequence>
<dbReference type="KEGG" id="bdw:94337050"/>
<protein>
    <recommendedName>
        <fullName evidence="3">Sfi1 spindle body domain-containing protein</fullName>
    </recommendedName>
</protein>
<dbReference type="RefSeq" id="XP_067802995.1">
    <property type="nucleotide sequence ID" value="XM_067947773.1"/>
</dbReference>
<evidence type="ECO:0008006" key="3">
    <source>
        <dbReference type="Google" id="ProtNLM"/>
    </source>
</evidence>
<dbReference type="AlphaFoldDB" id="A0AAD9PKQ0"/>
<name>A0AAD9PKQ0_9APIC</name>
<proteinExistence type="predicted"/>